<sequence length="68" mass="7781">MSSLYRLLCAVLLMVFLTTTVSSSAMFDGEVESPATFGYIFKKRDVPAALPYELPEHLLKAMLKYRRY</sequence>
<dbReference type="AlphaFoldDB" id="A0AA36MEG9"/>
<accession>A0AA36MEG9</accession>
<evidence type="ECO:0000313" key="3">
    <source>
        <dbReference type="Proteomes" id="UP001176961"/>
    </source>
</evidence>
<reference evidence="2" key="1">
    <citation type="submission" date="2023-07" db="EMBL/GenBank/DDBJ databases">
        <authorList>
            <consortium name="CYATHOMIX"/>
        </authorList>
    </citation>
    <scope>NUCLEOTIDE SEQUENCE</scope>
    <source>
        <strain evidence="2">N/A</strain>
    </source>
</reference>
<dbReference type="Proteomes" id="UP001176961">
    <property type="component" value="Unassembled WGS sequence"/>
</dbReference>
<name>A0AA36MEG9_CYLNA</name>
<proteinExistence type="predicted"/>
<feature type="signal peptide" evidence="1">
    <location>
        <begin position="1"/>
        <end position="23"/>
    </location>
</feature>
<keyword evidence="1" id="KW-0732">Signal</keyword>
<organism evidence="2 3">
    <name type="scientific">Cylicocyclus nassatus</name>
    <name type="common">Nematode worm</name>
    <dbReference type="NCBI Taxonomy" id="53992"/>
    <lineage>
        <taxon>Eukaryota</taxon>
        <taxon>Metazoa</taxon>
        <taxon>Ecdysozoa</taxon>
        <taxon>Nematoda</taxon>
        <taxon>Chromadorea</taxon>
        <taxon>Rhabditida</taxon>
        <taxon>Rhabditina</taxon>
        <taxon>Rhabditomorpha</taxon>
        <taxon>Strongyloidea</taxon>
        <taxon>Strongylidae</taxon>
        <taxon>Cylicocyclus</taxon>
    </lineage>
</organism>
<comment type="caution">
    <text evidence="2">The sequence shown here is derived from an EMBL/GenBank/DDBJ whole genome shotgun (WGS) entry which is preliminary data.</text>
</comment>
<keyword evidence="3" id="KW-1185">Reference proteome</keyword>
<protein>
    <submittedName>
        <fullName evidence="2">Uncharacterized protein</fullName>
    </submittedName>
</protein>
<evidence type="ECO:0000313" key="2">
    <source>
        <dbReference type="EMBL" id="CAJ0606472.1"/>
    </source>
</evidence>
<evidence type="ECO:0000256" key="1">
    <source>
        <dbReference type="SAM" id="SignalP"/>
    </source>
</evidence>
<dbReference type="EMBL" id="CATQJL010000316">
    <property type="protein sequence ID" value="CAJ0606472.1"/>
    <property type="molecule type" value="Genomic_DNA"/>
</dbReference>
<feature type="chain" id="PRO_5041360416" evidence="1">
    <location>
        <begin position="24"/>
        <end position="68"/>
    </location>
</feature>
<gene>
    <name evidence="2" type="ORF">CYNAS_LOCUS18455</name>
</gene>